<dbReference type="EMBL" id="CP011509">
    <property type="protein sequence ID" value="AKJ04864.1"/>
    <property type="molecule type" value="Genomic_DNA"/>
</dbReference>
<accession>A0AAC8QCI9</accession>
<dbReference type="AlphaFoldDB" id="A0AAC8QCI9"/>
<evidence type="ECO:0000313" key="2">
    <source>
        <dbReference type="EMBL" id="AKJ04864.1"/>
    </source>
</evidence>
<organism evidence="2 3">
    <name type="scientific">Archangium gephyra</name>
    <dbReference type="NCBI Taxonomy" id="48"/>
    <lineage>
        <taxon>Bacteria</taxon>
        <taxon>Pseudomonadati</taxon>
        <taxon>Myxococcota</taxon>
        <taxon>Myxococcia</taxon>
        <taxon>Myxococcales</taxon>
        <taxon>Cystobacterineae</taxon>
        <taxon>Archangiaceae</taxon>
        <taxon>Archangium</taxon>
    </lineage>
</organism>
<protein>
    <submittedName>
        <fullName evidence="2">Uncharacterized protein</fullName>
    </submittedName>
</protein>
<gene>
    <name evidence="2" type="ORF">AA314_06490</name>
</gene>
<proteinExistence type="predicted"/>
<dbReference type="KEGG" id="age:AA314_06490"/>
<feature type="region of interest" description="Disordered" evidence="1">
    <location>
        <begin position="22"/>
        <end position="41"/>
    </location>
</feature>
<reference evidence="2 3" key="1">
    <citation type="submission" date="2015-05" db="EMBL/GenBank/DDBJ databases">
        <title>Genome assembly of Archangium gephyra DSM 2261.</title>
        <authorList>
            <person name="Sharma G."/>
            <person name="Subramanian S."/>
        </authorList>
    </citation>
    <scope>NUCLEOTIDE SEQUENCE [LARGE SCALE GENOMIC DNA]</scope>
    <source>
        <strain evidence="2 3">DSM 2261</strain>
    </source>
</reference>
<evidence type="ECO:0000256" key="1">
    <source>
        <dbReference type="SAM" id="MobiDB-lite"/>
    </source>
</evidence>
<evidence type="ECO:0000313" key="3">
    <source>
        <dbReference type="Proteomes" id="UP000035579"/>
    </source>
</evidence>
<name>A0AAC8QCI9_9BACT</name>
<dbReference type="Proteomes" id="UP000035579">
    <property type="component" value="Chromosome"/>
</dbReference>
<sequence>MRPAPFGWMPYPPRFTDVGLVLDEPASGEASRGSQPLLPGH</sequence>